<evidence type="ECO:0000313" key="1">
    <source>
        <dbReference type="EMBL" id="KRY11369.1"/>
    </source>
</evidence>
<dbReference type="AlphaFoldDB" id="A0A0V0ZFS0"/>
<dbReference type="Proteomes" id="UP000054776">
    <property type="component" value="Unassembled WGS sequence"/>
</dbReference>
<keyword evidence="2" id="KW-1185">Reference proteome</keyword>
<dbReference type="InParanoid" id="A0A0V0ZFS0"/>
<reference evidence="1 2" key="1">
    <citation type="submission" date="2015-01" db="EMBL/GenBank/DDBJ databases">
        <title>Evolution of Trichinella species and genotypes.</title>
        <authorList>
            <person name="Korhonen P.K."/>
            <person name="Edoardo P."/>
            <person name="Giuseppe L.R."/>
            <person name="Gasser R.B."/>
        </authorList>
    </citation>
    <scope>NUCLEOTIDE SEQUENCE [LARGE SCALE GENOMIC DNA]</scope>
    <source>
        <strain evidence="1">ISS3</strain>
    </source>
</reference>
<protein>
    <submittedName>
        <fullName evidence="1">Uncharacterized protein</fullName>
    </submittedName>
</protein>
<gene>
    <name evidence="1" type="ORF">T01_12179</name>
</gene>
<organism evidence="1 2">
    <name type="scientific">Trichinella spiralis</name>
    <name type="common">Trichina worm</name>
    <dbReference type="NCBI Taxonomy" id="6334"/>
    <lineage>
        <taxon>Eukaryota</taxon>
        <taxon>Metazoa</taxon>
        <taxon>Ecdysozoa</taxon>
        <taxon>Nematoda</taxon>
        <taxon>Enoplea</taxon>
        <taxon>Dorylaimia</taxon>
        <taxon>Trichinellida</taxon>
        <taxon>Trichinellidae</taxon>
        <taxon>Trichinella</taxon>
    </lineage>
</organism>
<evidence type="ECO:0000313" key="2">
    <source>
        <dbReference type="Proteomes" id="UP000054776"/>
    </source>
</evidence>
<name>A0A0V0ZFS0_TRISP</name>
<proteinExistence type="predicted"/>
<accession>A0A0V0ZFS0</accession>
<sequence>MACPRRFIIAFHFFIEDAGCGVTPRKRYKYKCGGRRDINTEHASTTKESSSSN</sequence>
<dbReference type="EMBL" id="JYDH01002437">
    <property type="protein sequence ID" value="KRY11369.1"/>
    <property type="molecule type" value="Genomic_DNA"/>
</dbReference>
<comment type="caution">
    <text evidence="1">The sequence shown here is derived from an EMBL/GenBank/DDBJ whole genome shotgun (WGS) entry which is preliminary data.</text>
</comment>